<evidence type="ECO:0000256" key="6">
    <source>
        <dbReference type="ARBA" id="ARBA00022679"/>
    </source>
</evidence>
<keyword evidence="12" id="KW-0131">Cell cycle</keyword>
<feature type="transmembrane region" description="Helical" evidence="23">
    <location>
        <begin position="198"/>
        <end position="215"/>
    </location>
</feature>
<evidence type="ECO:0000256" key="7">
    <source>
        <dbReference type="ARBA" id="ARBA00022692"/>
    </source>
</evidence>
<feature type="transmembrane region" description="Helical" evidence="23">
    <location>
        <begin position="134"/>
        <end position="155"/>
    </location>
</feature>
<comment type="catalytic activity">
    <reaction evidence="20">
        <text>[GlcNAc-(1-&gt;4)-Mur2Ac(oyl-L-Ala-gamma-D-Glu-L-Lys-D-Ala-D-Ala)](n)-di-trans,octa-cis-undecaprenyl diphosphate + beta-D-GlcNAc-(1-&gt;4)-Mur2Ac(oyl-L-Ala-gamma-D-Glu-L-Lys-D-Ala-D-Ala)-di-trans,octa-cis-undecaprenyl diphosphate = [GlcNAc-(1-&gt;4)-Mur2Ac(oyl-L-Ala-gamma-D-Glu-L-Lys-D-Ala-D-Ala)](n+1)-di-trans,octa-cis-undecaprenyl diphosphate + di-trans,octa-cis-undecaprenyl diphosphate + H(+)</text>
        <dbReference type="Rhea" id="RHEA:23708"/>
        <dbReference type="Rhea" id="RHEA-COMP:9602"/>
        <dbReference type="Rhea" id="RHEA-COMP:9603"/>
        <dbReference type="ChEBI" id="CHEBI:15378"/>
        <dbReference type="ChEBI" id="CHEBI:58405"/>
        <dbReference type="ChEBI" id="CHEBI:60033"/>
        <dbReference type="ChEBI" id="CHEBI:78435"/>
        <dbReference type="EC" id="2.4.99.28"/>
    </reaction>
</comment>
<comment type="function">
    <text evidence="21">Peptidoglycan polymerase that is essential for cell division.</text>
</comment>
<feature type="transmembrane region" description="Helical" evidence="23">
    <location>
        <begin position="394"/>
        <end position="414"/>
    </location>
</feature>
<evidence type="ECO:0000256" key="18">
    <source>
        <dbReference type="ARBA" id="ARBA00041418"/>
    </source>
</evidence>
<keyword evidence="25" id="KW-1185">Reference proteome</keyword>
<keyword evidence="13" id="KW-0961">Cell wall biogenesis/degradation</keyword>
<dbReference type="PANTHER" id="PTHR30474">
    <property type="entry name" value="CELL CYCLE PROTEIN"/>
    <property type="match status" value="1"/>
</dbReference>
<dbReference type="RefSeq" id="WP_263595428.1">
    <property type="nucleotide sequence ID" value="NZ_CP107020.1"/>
</dbReference>
<keyword evidence="11 23" id="KW-0472">Membrane</keyword>
<keyword evidence="7 23" id="KW-0812">Transmembrane</keyword>
<name>A0ABY6G606_9MICO</name>
<feature type="transmembrane region" description="Helical" evidence="23">
    <location>
        <begin position="102"/>
        <end position="122"/>
    </location>
</feature>
<feature type="compositionally biased region" description="Low complexity" evidence="22">
    <location>
        <begin position="1"/>
        <end position="25"/>
    </location>
</feature>
<feature type="transmembrane region" description="Helical" evidence="23">
    <location>
        <begin position="242"/>
        <end position="261"/>
    </location>
</feature>
<evidence type="ECO:0000256" key="12">
    <source>
        <dbReference type="ARBA" id="ARBA00023306"/>
    </source>
</evidence>
<keyword evidence="6" id="KW-0808">Transferase</keyword>
<evidence type="ECO:0000256" key="15">
    <source>
        <dbReference type="ARBA" id="ARBA00033270"/>
    </source>
</evidence>
<evidence type="ECO:0000256" key="20">
    <source>
        <dbReference type="ARBA" id="ARBA00049902"/>
    </source>
</evidence>
<evidence type="ECO:0000256" key="17">
    <source>
        <dbReference type="ARBA" id="ARBA00041185"/>
    </source>
</evidence>
<dbReference type="InterPro" id="IPR001182">
    <property type="entry name" value="FtsW/RodA"/>
</dbReference>
<evidence type="ECO:0000256" key="14">
    <source>
        <dbReference type="ARBA" id="ARBA00032370"/>
    </source>
</evidence>
<evidence type="ECO:0000256" key="8">
    <source>
        <dbReference type="ARBA" id="ARBA00022960"/>
    </source>
</evidence>
<evidence type="ECO:0000256" key="11">
    <source>
        <dbReference type="ARBA" id="ARBA00023136"/>
    </source>
</evidence>
<keyword evidence="9" id="KW-0573">Peptidoglycan synthesis</keyword>
<protein>
    <recommendedName>
        <fullName evidence="17">Probable peptidoglycan glycosyltransferase FtsW</fullName>
        <ecNumber evidence="19">2.4.99.28</ecNumber>
    </recommendedName>
    <alternativeName>
        <fullName evidence="18">Cell division protein FtsW</fullName>
    </alternativeName>
    <alternativeName>
        <fullName evidence="15">Cell wall polymerase</fullName>
    </alternativeName>
    <alternativeName>
        <fullName evidence="14">Peptidoglycan polymerase</fullName>
    </alternativeName>
</protein>
<proteinExistence type="inferred from homology"/>
<dbReference type="PANTHER" id="PTHR30474:SF2">
    <property type="entry name" value="PEPTIDOGLYCAN GLYCOSYLTRANSFERASE FTSW-RELATED"/>
    <property type="match status" value="1"/>
</dbReference>
<dbReference type="InterPro" id="IPR018365">
    <property type="entry name" value="Cell_cycle_FtsW-rel_CS"/>
</dbReference>
<evidence type="ECO:0000256" key="10">
    <source>
        <dbReference type="ARBA" id="ARBA00022989"/>
    </source>
</evidence>
<dbReference type="Pfam" id="PF01098">
    <property type="entry name" value="FTSW_RODA_SPOVE"/>
    <property type="match status" value="1"/>
</dbReference>
<dbReference type="PROSITE" id="PS00428">
    <property type="entry name" value="FTSW_RODA_SPOVE"/>
    <property type="match status" value="1"/>
</dbReference>
<feature type="region of interest" description="Disordered" evidence="22">
    <location>
        <begin position="1"/>
        <end position="41"/>
    </location>
</feature>
<feature type="region of interest" description="Disordered" evidence="22">
    <location>
        <begin position="449"/>
        <end position="495"/>
    </location>
</feature>
<comment type="similarity">
    <text evidence="16">Belongs to the SEDS family. FtsW subfamily.</text>
</comment>
<dbReference type="InterPro" id="IPR013437">
    <property type="entry name" value="FtsW"/>
</dbReference>
<dbReference type="NCBIfam" id="TIGR02614">
    <property type="entry name" value="ftsW"/>
    <property type="match status" value="1"/>
</dbReference>
<evidence type="ECO:0000256" key="5">
    <source>
        <dbReference type="ARBA" id="ARBA00022676"/>
    </source>
</evidence>
<dbReference type="EMBL" id="CP107020">
    <property type="protein sequence ID" value="UYG18236.1"/>
    <property type="molecule type" value="Genomic_DNA"/>
</dbReference>
<keyword evidence="3" id="KW-1003">Cell membrane</keyword>
<evidence type="ECO:0000256" key="4">
    <source>
        <dbReference type="ARBA" id="ARBA00022618"/>
    </source>
</evidence>
<sequence length="495" mass="51655">MQQTRRSGAGSSRRSRSGSTRADSSGADRRSAPVLRPTEEHPLGDVRGQVRAGIATWLRSPALDFYALLVIGALLIGTGLVMVLSSSTVISIAKGGSPFAGLFRQGAFALIGFPLLIVAALIKPHVYRRLAWPLLGIGLLLQLLVFTPLGFGAGGNQNWIRVGSMSLQPSEALKLALAVWLGAVLATKHKLLGQTKQLLIPVAPVILLSIGLVLLGHDLGTAMVMVMLVSGSLWVAGVPRRWFASLGVVAVLGVTAMVVASPNRMARIGNWIHGECAGSSCDQSRHGLMALAEGGWTGVGLGQSRQKWGLLPAADNDYIFAILGEELGLLGTLGVLVLFALLALVLFRMITRVDDLFVQITVAGISAWLLGQAFTNMMVVTGLLPVLGVPLPFISAGGSALVTSMLALGILLSFARHEPGAADAVRARIGRVRRGATVVPAAADAAPAPRSRRLARASAAKARRVSSGSGSTRSSGRAGSPSSRRRSGPTGRSSR</sequence>
<evidence type="ECO:0000313" key="24">
    <source>
        <dbReference type="EMBL" id="UYG18236.1"/>
    </source>
</evidence>
<reference evidence="24" key="1">
    <citation type="submission" date="2022-10" db="EMBL/GenBank/DDBJ databases">
        <title>Whole-Genome Sequencing of Brachybacterium huguangmaarense BRM-3, Isolated from Betula schmidtii.</title>
        <authorList>
            <person name="Haam D."/>
        </authorList>
    </citation>
    <scope>NUCLEOTIDE SEQUENCE</scope>
    <source>
        <strain evidence="24">BRM-3</strain>
    </source>
</reference>
<keyword evidence="4" id="KW-0132">Cell division</keyword>
<evidence type="ECO:0000256" key="16">
    <source>
        <dbReference type="ARBA" id="ARBA00038053"/>
    </source>
</evidence>
<organism evidence="24 25">
    <name type="scientific">Brachybacterium huguangmaarense</name>
    <dbReference type="NCBI Taxonomy" id="1652028"/>
    <lineage>
        <taxon>Bacteria</taxon>
        <taxon>Bacillati</taxon>
        <taxon>Actinomycetota</taxon>
        <taxon>Actinomycetes</taxon>
        <taxon>Micrococcales</taxon>
        <taxon>Dermabacteraceae</taxon>
        <taxon>Brachybacterium</taxon>
    </lineage>
</organism>
<feature type="compositionally biased region" description="Low complexity" evidence="22">
    <location>
        <begin position="456"/>
        <end position="495"/>
    </location>
</feature>
<keyword evidence="5" id="KW-0328">Glycosyltransferase</keyword>
<dbReference type="Proteomes" id="UP001164305">
    <property type="component" value="Chromosome"/>
</dbReference>
<evidence type="ECO:0000256" key="2">
    <source>
        <dbReference type="ARBA" id="ARBA00004752"/>
    </source>
</evidence>
<keyword evidence="8" id="KW-0133">Cell shape</keyword>
<accession>A0ABY6G606</accession>
<comment type="pathway">
    <text evidence="2">Cell wall biogenesis; peptidoglycan biosynthesis.</text>
</comment>
<evidence type="ECO:0000256" key="9">
    <source>
        <dbReference type="ARBA" id="ARBA00022984"/>
    </source>
</evidence>
<evidence type="ECO:0000256" key="19">
    <source>
        <dbReference type="ARBA" id="ARBA00044770"/>
    </source>
</evidence>
<evidence type="ECO:0000256" key="21">
    <source>
        <dbReference type="ARBA" id="ARBA00049966"/>
    </source>
</evidence>
<gene>
    <name evidence="24" type="primary">ftsW</name>
    <name evidence="24" type="ORF">BRM3_07860</name>
</gene>
<evidence type="ECO:0000256" key="22">
    <source>
        <dbReference type="SAM" id="MobiDB-lite"/>
    </source>
</evidence>
<feature type="compositionally biased region" description="Basic and acidic residues" evidence="22">
    <location>
        <begin position="26"/>
        <end position="41"/>
    </location>
</feature>
<feature type="transmembrane region" description="Helical" evidence="23">
    <location>
        <begin position="356"/>
        <end position="374"/>
    </location>
</feature>
<evidence type="ECO:0000256" key="13">
    <source>
        <dbReference type="ARBA" id="ARBA00023316"/>
    </source>
</evidence>
<dbReference type="EC" id="2.4.99.28" evidence="19"/>
<feature type="transmembrane region" description="Helical" evidence="23">
    <location>
        <begin position="167"/>
        <end position="186"/>
    </location>
</feature>
<evidence type="ECO:0000256" key="1">
    <source>
        <dbReference type="ARBA" id="ARBA00004651"/>
    </source>
</evidence>
<evidence type="ECO:0000313" key="25">
    <source>
        <dbReference type="Proteomes" id="UP001164305"/>
    </source>
</evidence>
<feature type="transmembrane region" description="Helical" evidence="23">
    <location>
        <begin position="221"/>
        <end position="237"/>
    </location>
</feature>
<evidence type="ECO:0000256" key="3">
    <source>
        <dbReference type="ARBA" id="ARBA00022475"/>
    </source>
</evidence>
<keyword evidence="10 23" id="KW-1133">Transmembrane helix</keyword>
<comment type="subcellular location">
    <subcellularLocation>
        <location evidence="1">Cell membrane</location>
        <topology evidence="1">Multi-pass membrane protein</topology>
    </subcellularLocation>
</comment>
<feature type="transmembrane region" description="Helical" evidence="23">
    <location>
        <begin position="65"/>
        <end position="90"/>
    </location>
</feature>
<evidence type="ECO:0000256" key="23">
    <source>
        <dbReference type="SAM" id="Phobius"/>
    </source>
</evidence>
<feature type="transmembrane region" description="Helical" evidence="23">
    <location>
        <begin position="327"/>
        <end position="347"/>
    </location>
</feature>